<keyword evidence="4" id="KW-1185">Reference proteome</keyword>
<dbReference type="InterPro" id="IPR021385">
    <property type="entry name" value="DUF3017"/>
</dbReference>
<dbReference type="Proteomes" id="UP000248783">
    <property type="component" value="Unassembled WGS sequence"/>
</dbReference>
<keyword evidence="2" id="KW-0812">Transmembrane</keyword>
<keyword evidence="2" id="KW-0472">Membrane</keyword>
<feature type="region of interest" description="Disordered" evidence="1">
    <location>
        <begin position="1"/>
        <end position="32"/>
    </location>
</feature>
<protein>
    <submittedName>
        <fullName evidence="3">DUF3017 domain-containing protein</fullName>
    </submittedName>
</protein>
<accession>A0A2W5WUL4</accession>
<dbReference type="EMBL" id="QKWH01000001">
    <property type="protein sequence ID" value="PZR54957.1"/>
    <property type="molecule type" value="Genomic_DNA"/>
</dbReference>
<comment type="caution">
    <text evidence="3">The sequence shown here is derived from an EMBL/GenBank/DDBJ whole genome shotgun (WGS) entry which is preliminary data.</text>
</comment>
<evidence type="ECO:0000313" key="3">
    <source>
        <dbReference type="EMBL" id="PZR54957.1"/>
    </source>
</evidence>
<name>A0A2W5WUL4_9MICO</name>
<keyword evidence="2" id="KW-1133">Transmembrane helix</keyword>
<organism evidence="3 4">
    <name type="scientific">Xylanimonas oleitrophica</name>
    <dbReference type="NCBI Taxonomy" id="2607479"/>
    <lineage>
        <taxon>Bacteria</taxon>
        <taxon>Bacillati</taxon>
        <taxon>Actinomycetota</taxon>
        <taxon>Actinomycetes</taxon>
        <taxon>Micrococcales</taxon>
        <taxon>Promicromonosporaceae</taxon>
        <taxon>Xylanimonas</taxon>
    </lineage>
</organism>
<feature type="transmembrane region" description="Helical" evidence="2">
    <location>
        <begin position="98"/>
        <end position="117"/>
    </location>
</feature>
<evidence type="ECO:0000256" key="2">
    <source>
        <dbReference type="SAM" id="Phobius"/>
    </source>
</evidence>
<evidence type="ECO:0000256" key="1">
    <source>
        <dbReference type="SAM" id="MobiDB-lite"/>
    </source>
</evidence>
<dbReference type="Pfam" id="PF11222">
    <property type="entry name" value="DUF3017"/>
    <property type="match status" value="1"/>
</dbReference>
<sequence>MAADGRLAPVEPRSAPGPDAPTPPSGTGRFRGPDPRLSLVVAMSGITVAALLGAFVSARLGALAIALTLAVAGTWRALAPRATQAAGIAVRGKGLDVFTYLAMASVIAFLALTVPRLG</sequence>
<gene>
    <name evidence="3" type="ORF">DNL40_00725</name>
</gene>
<feature type="transmembrane region" description="Helical" evidence="2">
    <location>
        <begin position="62"/>
        <end position="78"/>
    </location>
</feature>
<reference evidence="3 4" key="1">
    <citation type="submission" date="2018-06" db="EMBL/GenBank/DDBJ databases">
        <title>Whole genome sequencing of a novel hydrocarbon degrading bacterial strain, PW21 isolated from oil contaminated produced water sample.</title>
        <authorList>
            <person name="Nagkirti P."/>
            <person name="Shaikh A."/>
            <person name="Gowdaman V."/>
            <person name="Engineer A.E."/>
            <person name="Dagar S."/>
            <person name="Dhakephalkar P.K."/>
        </authorList>
    </citation>
    <scope>NUCLEOTIDE SEQUENCE [LARGE SCALE GENOMIC DNA]</scope>
    <source>
        <strain evidence="3 4">PW21</strain>
    </source>
</reference>
<feature type="transmembrane region" description="Helical" evidence="2">
    <location>
        <begin position="37"/>
        <end position="56"/>
    </location>
</feature>
<evidence type="ECO:0000313" key="4">
    <source>
        <dbReference type="Proteomes" id="UP000248783"/>
    </source>
</evidence>
<proteinExistence type="predicted"/>
<dbReference type="AlphaFoldDB" id="A0A2W5WUL4"/>